<evidence type="ECO:0000256" key="2">
    <source>
        <dbReference type="HAMAP-Rule" id="MF_00460"/>
    </source>
</evidence>
<dbReference type="RefSeq" id="WP_023366711.1">
    <property type="nucleotide sequence ID" value="NC_022664.1"/>
</dbReference>
<dbReference type="EMBL" id="CP005990">
    <property type="protein sequence ID" value="AGY91994.1"/>
    <property type="molecule type" value="Genomic_DNA"/>
</dbReference>
<evidence type="ECO:0000256" key="1">
    <source>
        <dbReference type="ARBA" id="ARBA00010645"/>
    </source>
</evidence>
<dbReference type="NCBIfam" id="NF002490">
    <property type="entry name" value="PRK01777.1"/>
    <property type="match status" value="1"/>
</dbReference>
<protein>
    <recommendedName>
        <fullName evidence="2">UPF0125 protein SPICUR_05090</fullName>
    </recommendedName>
</protein>
<sequence length="107" mass="11612">MANADAMADASTMNVEVVYALPSDQRLITLEVPAQTSARKAIERSGLLAEFPDLDPAACGVGIFSRPIDLDTVLSDGDRVEIYRPLQIDPKAQRRARAKTQRRSGNG</sequence>
<dbReference type="SUPFAM" id="SSF54285">
    <property type="entry name" value="MoaD/ThiS"/>
    <property type="match status" value="1"/>
</dbReference>
<dbReference type="PANTHER" id="PTHR37483:SF1">
    <property type="entry name" value="UPF0125 PROTEIN RATB"/>
    <property type="match status" value="1"/>
</dbReference>
<dbReference type="KEGG" id="spiu:SPICUR_05090"/>
<dbReference type="InterPro" id="IPR016155">
    <property type="entry name" value="Mopterin_synth/thiamin_S_b"/>
</dbReference>
<dbReference type="Proteomes" id="UP000017640">
    <property type="component" value="Chromosome"/>
</dbReference>
<evidence type="ECO:0000313" key="4">
    <source>
        <dbReference type="Proteomes" id="UP000017640"/>
    </source>
</evidence>
<reference evidence="3 4" key="1">
    <citation type="journal article" date="2013" name="BMC Genomics">
        <title>Genomes of "Spiribacter", a streamlined, successful halophilic bacterium.</title>
        <authorList>
            <person name="Lopez-Perez M."/>
            <person name="Ghai R."/>
            <person name="Leon M.J."/>
            <person name="Rodriguez-Olmos A."/>
            <person name="Copa-Patino J.L."/>
            <person name="Soliveri J."/>
            <person name="Sanchez-Porro C."/>
            <person name="Ventosa A."/>
            <person name="Rodriguez-Valera F."/>
        </authorList>
    </citation>
    <scope>NUCLEOTIDE SEQUENCE [LARGE SCALE GENOMIC DNA]</scope>
    <source>
        <strain evidence="3 4">UAH-SP71</strain>
    </source>
</reference>
<dbReference type="eggNOG" id="COG2914">
    <property type="taxonomic scope" value="Bacteria"/>
</dbReference>
<dbReference type="Gene3D" id="3.10.20.280">
    <property type="entry name" value="RnfH-like"/>
    <property type="match status" value="1"/>
</dbReference>
<comment type="similarity">
    <text evidence="1 2">Belongs to the UPF0125 (RnfH) family.</text>
</comment>
<dbReference type="PATRIC" id="fig|1335757.3.peg.992"/>
<dbReference type="HAMAP" id="MF_00460">
    <property type="entry name" value="UPF0125_RnfH"/>
    <property type="match status" value="1"/>
</dbReference>
<organism evidence="3 4">
    <name type="scientific">Spiribacter curvatus</name>
    <dbReference type="NCBI Taxonomy" id="1335757"/>
    <lineage>
        <taxon>Bacteria</taxon>
        <taxon>Pseudomonadati</taxon>
        <taxon>Pseudomonadota</taxon>
        <taxon>Gammaproteobacteria</taxon>
        <taxon>Chromatiales</taxon>
        <taxon>Ectothiorhodospiraceae</taxon>
        <taxon>Spiribacter</taxon>
    </lineage>
</organism>
<dbReference type="Pfam" id="PF03658">
    <property type="entry name" value="Ub-RnfH"/>
    <property type="match status" value="1"/>
</dbReference>
<name>U5T367_9GAMM</name>
<proteinExistence type="inferred from homology"/>
<dbReference type="InterPro" id="IPR005346">
    <property type="entry name" value="RnfH"/>
</dbReference>
<gene>
    <name evidence="3" type="ORF">SPICUR_05090</name>
</gene>
<dbReference type="AlphaFoldDB" id="U5T367"/>
<evidence type="ECO:0000313" key="3">
    <source>
        <dbReference type="EMBL" id="AGY91994.1"/>
    </source>
</evidence>
<dbReference type="InterPro" id="IPR037021">
    <property type="entry name" value="RnfH_sf"/>
</dbReference>
<dbReference type="STRING" id="1335757.SPICUR_05090"/>
<accession>U5T367</accession>
<keyword evidence="4" id="KW-1185">Reference proteome</keyword>
<dbReference type="HOGENOM" id="CLU_150721_1_0_6"/>
<dbReference type="PANTHER" id="PTHR37483">
    <property type="entry name" value="UPF0125 PROTEIN RATB"/>
    <property type="match status" value="1"/>
</dbReference>